<reference evidence="2" key="1">
    <citation type="journal article" date="2020" name="Stud. Mycol.">
        <title>101 Dothideomycetes genomes: A test case for predicting lifestyles and emergence of pathogens.</title>
        <authorList>
            <person name="Haridas S."/>
            <person name="Albert R."/>
            <person name="Binder M."/>
            <person name="Bloem J."/>
            <person name="LaButti K."/>
            <person name="Salamov A."/>
            <person name="Andreopoulos B."/>
            <person name="Baker S."/>
            <person name="Barry K."/>
            <person name="Bills G."/>
            <person name="Bluhm B."/>
            <person name="Cannon C."/>
            <person name="Castanera R."/>
            <person name="Culley D."/>
            <person name="Daum C."/>
            <person name="Ezra D."/>
            <person name="Gonzalez J."/>
            <person name="Henrissat B."/>
            <person name="Kuo A."/>
            <person name="Liang C."/>
            <person name="Lipzen A."/>
            <person name="Lutzoni F."/>
            <person name="Magnuson J."/>
            <person name="Mondo S."/>
            <person name="Nolan M."/>
            <person name="Ohm R."/>
            <person name="Pangilinan J."/>
            <person name="Park H.-J."/>
            <person name="Ramirez L."/>
            <person name="Alfaro M."/>
            <person name="Sun H."/>
            <person name="Tritt A."/>
            <person name="Yoshinaga Y."/>
            <person name="Zwiers L.-H."/>
            <person name="Turgeon B."/>
            <person name="Goodwin S."/>
            <person name="Spatafora J."/>
            <person name="Crous P."/>
            <person name="Grigoriev I."/>
        </authorList>
    </citation>
    <scope>NUCLEOTIDE SEQUENCE [LARGE SCALE GENOMIC DNA]</scope>
    <source>
        <strain evidence="2">CECT 20119</strain>
    </source>
</reference>
<gene>
    <name evidence="1" type="ORF">BDZ85DRAFT_270122</name>
</gene>
<keyword evidence="2" id="KW-1185">Reference proteome</keyword>
<accession>A0A6A6FYL6</accession>
<organism evidence="1 2">
    <name type="scientific">Elsinoe ampelina</name>
    <dbReference type="NCBI Taxonomy" id="302913"/>
    <lineage>
        <taxon>Eukaryota</taxon>
        <taxon>Fungi</taxon>
        <taxon>Dikarya</taxon>
        <taxon>Ascomycota</taxon>
        <taxon>Pezizomycotina</taxon>
        <taxon>Dothideomycetes</taxon>
        <taxon>Dothideomycetidae</taxon>
        <taxon>Myriangiales</taxon>
        <taxon>Elsinoaceae</taxon>
        <taxon>Elsinoe</taxon>
    </lineage>
</organism>
<proteinExistence type="predicted"/>
<protein>
    <submittedName>
        <fullName evidence="1">Uncharacterized protein</fullName>
    </submittedName>
</protein>
<evidence type="ECO:0000313" key="1">
    <source>
        <dbReference type="EMBL" id="KAF2218572.1"/>
    </source>
</evidence>
<dbReference type="EMBL" id="ML992537">
    <property type="protein sequence ID" value="KAF2218572.1"/>
    <property type="molecule type" value="Genomic_DNA"/>
</dbReference>
<dbReference type="Proteomes" id="UP000799538">
    <property type="component" value="Unassembled WGS sequence"/>
</dbReference>
<dbReference type="AlphaFoldDB" id="A0A6A6FYL6"/>
<evidence type="ECO:0000313" key="2">
    <source>
        <dbReference type="Proteomes" id="UP000799538"/>
    </source>
</evidence>
<sequence length="67" mass="7732">MRDSTHCIMSTCSQGFNVDVSTHRYSISKRASRLFVYIHHQSPAYTTHLFPVPTRHSPYQIISPLIL</sequence>
<name>A0A6A6FYL6_9PEZI</name>